<dbReference type="PANTHER" id="PTHR10138:SF0">
    <property type="entry name" value="TRYPTOPHAN 2,3-DIOXYGENASE"/>
    <property type="match status" value="1"/>
</dbReference>
<reference evidence="10 13" key="2">
    <citation type="submission" date="2016-07" db="EMBL/GenBank/DDBJ databases">
        <title>Complete genome sequences of Bordetella pseudohinzii.</title>
        <authorList>
            <person name="Spilker T."/>
            <person name="Darrah R."/>
            <person name="LiPuma J.J."/>
        </authorList>
    </citation>
    <scope>NUCLEOTIDE SEQUENCE [LARGE SCALE GENOMIC DNA]</scope>
    <source>
        <strain evidence="10 13">HI4681</strain>
    </source>
</reference>
<gene>
    <name evidence="9 11" type="primary">kynA</name>
    <name evidence="10" type="ORF">BBN53_14975</name>
    <name evidence="11" type="ORF">ERS370011_04157</name>
</gene>
<dbReference type="OrthoDB" id="9776847at2"/>
<dbReference type="SUPFAM" id="SSF140959">
    <property type="entry name" value="Indolic compounds 2,3-dioxygenase-like"/>
    <property type="match status" value="1"/>
</dbReference>
<keyword evidence="2 9" id="KW-0349">Heme</keyword>
<dbReference type="PANTHER" id="PTHR10138">
    <property type="entry name" value="TRYPTOPHAN 2,3-DIOXYGENASE"/>
    <property type="match status" value="1"/>
</dbReference>
<dbReference type="FunFam" id="1.20.58.480:FF:000001">
    <property type="entry name" value="Tryptophan 2,3-dioxygenase"/>
    <property type="match status" value="1"/>
</dbReference>
<evidence type="ECO:0000256" key="5">
    <source>
        <dbReference type="ARBA" id="ARBA00023002"/>
    </source>
</evidence>
<evidence type="ECO:0000313" key="12">
    <source>
        <dbReference type="Proteomes" id="UP000053096"/>
    </source>
</evidence>
<evidence type="ECO:0000313" key="11">
    <source>
        <dbReference type="EMBL" id="CUJ18176.1"/>
    </source>
</evidence>
<evidence type="ECO:0000256" key="1">
    <source>
        <dbReference type="ARBA" id="ARBA00011881"/>
    </source>
</evidence>
<comment type="similarity">
    <text evidence="9">Belongs to the tryptophan 2,3-dioxygenase family.</text>
</comment>
<reference evidence="11 12" key="1">
    <citation type="submission" date="2015-09" db="EMBL/GenBank/DDBJ databases">
        <authorList>
            <person name="Jackson K.R."/>
            <person name="Lunt B.L."/>
            <person name="Fisher J.N.B."/>
            <person name="Gardner A.V."/>
            <person name="Bailey M.E."/>
            <person name="Deus L.M."/>
            <person name="Earl A.S."/>
            <person name="Gibby P.D."/>
            <person name="Hartmann K.A."/>
            <person name="Liu J.E."/>
            <person name="Manci A.M."/>
            <person name="Nielsen D.A."/>
            <person name="Solomon M.B."/>
            <person name="Breakwell D.P."/>
            <person name="Burnett S.H."/>
            <person name="Grose J.H."/>
        </authorList>
    </citation>
    <scope>NUCLEOTIDE SEQUENCE [LARGE SCALE GENOMIC DNA]</scope>
    <source>
        <strain evidence="11 12">2789STDY5608636</strain>
    </source>
</reference>
<dbReference type="EC" id="1.13.11.11" evidence="9"/>
<evidence type="ECO:0000313" key="10">
    <source>
        <dbReference type="EMBL" id="ANY17062.1"/>
    </source>
</evidence>
<comment type="subunit">
    <text evidence="1 9">Homotetramer.</text>
</comment>
<dbReference type="AlphaFoldDB" id="A0A0J6BZK4"/>
<keyword evidence="7 9" id="KW-0823">Tryptophan catabolism</keyword>
<evidence type="ECO:0000313" key="13">
    <source>
        <dbReference type="Proteomes" id="UP000092950"/>
    </source>
</evidence>
<keyword evidence="13" id="KW-1185">Reference proteome</keyword>
<dbReference type="EMBL" id="CYTV01000021">
    <property type="protein sequence ID" value="CUJ18176.1"/>
    <property type="molecule type" value="Genomic_DNA"/>
</dbReference>
<dbReference type="HAMAP" id="MF_01972">
    <property type="entry name" value="T23O"/>
    <property type="match status" value="1"/>
</dbReference>
<feature type="binding site" description="axial binding residue" evidence="9">
    <location>
        <position position="237"/>
    </location>
    <ligand>
        <name>heme</name>
        <dbReference type="ChEBI" id="CHEBI:30413"/>
    </ligand>
    <ligandPart>
        <name>Fe</name>
        <dbReference type="ChEBI" id="CHEBI:18248"/>
    </ligandPart>
</feature>
<dbReference type="RefSeq" id="WP_043214575.1">
    <property type="nucleotide sequence ID" value="NZ_CAJGUP010000215.1"/>
</dbReference>
<evidence type="ECO:0000256" key="4">
    <source>
        <dbReference type="ARBA" id="ARBA00022964"/>
    </source>
</evidence>
<accession>A0A0M7I4J7</accession>
<keyword evidence="3 9" id="KW-0479">Metal-binding</keyword>
<accession>A0A0J6BZK4</accession>
<dbReference type="Proteomes" id="UP000053096">
    <property type="component" value="Unassembled WGS sequence"/>
</dbReference>
<comment type="pathway">
    <text evidence="9">Amino-acid degradation; L-tryptophan degradation via kynurenine pathway; L-kynurenine from L-tryptophan: step 1/2.</text>
</comment>
<dbReference type="GO" id="GO:0046872">
    <property type="term" value="F:metal ion binding"/>
    <property type="evidence" value="ECO:0007669"/>
    <property type="project" value="UniProtKB-KW"/>
</dbReference>
<comment type="cofactor">
    <cofactor evidence="9">
        <name>heme</name>
        <dbReference type="ChEBI" id="CHEBI:30413"/>
    </cofactor>
    <text evidence="9">Binds 1 heme group per subunit.</text>
</comment>
<dbReference type="GO" id="GO:0019442">
    <property type="term" value="P:L-tryptophan catabolic process to acetyl-CoA"/>
    <property type="evidence" value="ECO:0007669"/>
    <property type="project" value="TreeGrafter"/>
</dbReference>
<keyword evidence="6 9" id="KW-0408">Iron</keyword>
<dbReference type="InterPro" id="IPR017485">
    <property type="entry name" value="Trp_2-3-dOase_bac"/>
</dbReference>
<evidence type="ECO:0000256" key="9">
    <source>
        <dbReference type="HAMAP-Rule" id="MF_01972"/>
    </source>
</evidence>
<dbReference type="GO" id="GO:0020037">
    <property type="term" value="F:heme binding"/>
    <property type="evidence" value="ECO:0007669"/>
    <property type="project" value="UniProtKB-UniRule"/>
</dbReference>
<dbReference type="KEGG" id="bpdz:BBN53_14975"/>
<protein>
    <recommendedName>
        <fullName evidence="9">Tryptophan 2,3-dioxygenase</fullName>
        <shortName evidence="9">TDO</shortName>
        <ecNumber evidence="9">1.13.11.11</ecNumber>
    </recommendedName>
    <alternativeName>
        <fullName evidence="9">Tryptamin 2,3-dioxygenase</fullName>
    </alternativeName>
    <alternativeName>
        <fullName evidence="9">Tryptophan oxygenase</fullName>
        <shortName evidence="9">TO</shortName>
        <shortName evidence="9">TRPO</shortName>
    </alternativeName>
    <alternativeName>
        <fullName evidence="9">Tryptophan pyrrolase</fullName>
    </alternativeName>
    <alternativeName>
        <fullName evidence="9">Tryptophanase</fullName>
    </alternativeName>
</protein>
<evidence type="ECO:0000256" key="8">
    <source>
        <dbReference type="ARBA" id="ARBA00050412"/>
    </source>
</evidence>
<proteinExistence type="inferred from homology"/>
<dbReference type="Proteomes" id="UP000092950">
    <property type="component" value="Chromosome"/>
</dbReference>
<dbReference type="UniPathway" id="UPA00333">
    <property type="reaction ID" value="UER00453"/>
</dbReference>
<keyword evidence="5 9" id="KW-0560">Oxidoreductase</keyword>
<organism evidence="11 12">
    <name type="scientific">Bordetella pseudohinzii</name>
    <dbReference type="NCBI Taxonomy" id="1331258"/>
    <lineage>
        <taxon>Bacteria</taxon>
        <taxon>Pseudomonadati</taxon>
        <taxon>Pseudomonadota</taxon>
        <taxon>Betaproteobacteria</taxon>
        <taxon>Burkholderiales</taxon>
        <taxon>Alcaligenaceae</taxon>
        <taxon>Bordetella</taxon>
    </lineage>
</organism>
<name>A0A0J6BZK4_9BORD</name>
<dbReference type="Gene3D" id="1.20.58.480">
    <property type="match status" value="1"/>
</dbReference>
<dbReference type="InterPro" id="IPR004981">
    <property type="entry name" value="Trp_2_3_dOase"/>
</dbReference>
<comment type="function">
    <text evidence="9">Heme-dependent dioxygenase that catalyzes the oxidative cleavage of the L-tryptophan (L-Trp) pyrrole ring and converts L-tryptophan to N-formyl-L-kynurenine. Catalyzes the oxidative cleavage of the indole moiety.</text>
</comment>
<dbReference type="GO" id="GO:0004833">
    <property type="term" value="F:L-tryptophan 2,3-dioxygenase activity"/>
    <property type="evidence" value="ECO:0007669"/>
    <property type="project" value="UniProtKB-UniRule"/>
</dbReference>
<dbReference type="InterPro" id="IPR037217">
    <property type="entry name" value="Trp/Indoleamine_2_3_dOase-like"/>
</dbReference>
<evidence type="ECO:0000256" key="7">
    <source>
        <dbReference type="ARBA" id="ARBA00023079"/>
    </source>
</evidence>
<evidence type="ECO:0000256" key="6">
    <source>
        <dbReference type="ARBA" id="ARBA00023004"/>
    </source>
</evidence>
<dbReference type="Pfam" id="PF03301">
    <property type="entry name" value="Trp_dioxygenase"/>
    <property type="match status" value="1"/>
</dbReference>
<comment type="catalytic activity">
    <reaction evidence="8 9">
        <text>L-tryptophan + O2 = N-formyl-L-kynurenine</text>
        <dbReference type="Rhea" id="RHEA:24536"/>
        <dbReference type="ChEBI" id="CHEBI:15379"/>
        <dbReference type="ChEBI" id="CHEBI:57912"/>
        <dbReference type="ChEBI" id="CHEBI:58629"/>
        <dbReference type="EC" id="1.13.11.11"/>
    </reaction>
</comment>
<sequence length="279" mass="32380">MSNPEDIVRQENAQLDFRADMTYGDYLQLDALLSAQHPLSQEHNEMLFIIQHQTSELWMKLMLHELRAAVAQIRGDHLPPAFKMLARVSKIMEQLVHAWDVLATMTPPEYSALRPHLARSSGFQSYQYREIEFTLGNKNAAMLRPHAHRPDLLAEVRAAYEAPSLYDEALRLLGRQGLPIPDGYLERDWTQPYHASAEVEAAWLTVYRDPERYWDLYQLGEKLTDLEDAFRLWRFRHVTTVERVIGFKKGTGGTSGVAYLRKMLEVVLFPEIWTLRTDL</sequence>
<evidence type="ECO:0000256" key="2">
    <source>
        <dbReference type="ARBA" id="ARBA00022617"/>
    </source>
</evidence>
<dbReference type="GO" id="GO:0019441">
    <property type="term" value="P:L-tryptophan catabolic process to kynurenine"/>
    <property type="evidence" value="ECO:0007669"/>
    <property type="project" value="UniProtKB-UniRule"/>
</dbReference>
<feature type="binding site" evidence="9">
    <location>
        <position position="114"/>
    </location>
    <ligand>
        <name>substrate</name>
    </ligand>
</feature>
<dbReference type="NCBIfam" id="TIGR03036">
    <property type="entry name" value="trp_2_3_diox"/>
    <property type="match status" value="1"/>
</dbReference>
<evidence type="ECO:0000256" key="3">
    <source>
        <dbReference type="ARBA" id="ARBA00022723"/>
    </source>
</evidence>
<feature type="binding site" evidence="9">
    <location>
        <position position="110"/>
    </location>
    <ligand>
        <name>substrate</name>
    </ligand>
</feature>
<keyword evidence="4 9" id="KW-0223">Dioxygenase</keyword>
<dbReference type="EMBL" id="CP016440">
    <property type="protein sequence ID" value="ANY17062.1"/>
    <property type="molecule type" value="Genomic_DNA"/>
</dbReference>
<feature type="binding site" evidence="9">
    <location>
        <begin position="48"/>
        <end position="52"/>
    </location>
    <ligand>
        <name>substrate</name>
    </ligand>
</feature>
<feature type="binding site" evidence="9">
    <location>
        <position position="251"/>
    </location>
    <ligand>
        <name>substrate</name>
    </ligand>
</feature>